<protein>
    <recommendedName>
        <fullName evidence="1">DUF7693 domain-containing protein</fullName>
    </recommendedName>
</protein>
<dbReference type="Proteomes" id="UP000018511">
    <property type="component" value="Unassembled WGS sequence"/>
</dbReference>
<evidence type="ECO:0000259" key="1">
    <source>
        <dbReference type="Pfam" id="PF24745"/>
    </source>
</evidence>
<dbReference type="Pfam" id="PF24745">
    <property type="entry name" value="DUF7693"/>
    <property type="match status" value="1"/>
</dbReference>
<reference evidence="2 3" key="1">
    <citation type="submission" date="2013-10" db="EMBL/GenBank/DDBJ databases">
        <title>Whole Genome Shotgun Sequence of Pseudomonas taiwanensis SJ9.</title>
        <authorList>
            <person name="Hong S.-J."/>
            <person name="Shin J.-H."/>
        </authorList>
    </citation>
    <scope>NUCLEOTIDE SEQUENCE [LARGE SCALE GENOMIC DNA]</scope>
    <source>
        <strain evidence="2 3">SJ9</strain>
    </source>
</reference>
<organism evidence="2 3">
    <name type="scientific">Pseudomonas taiwanensis SJ9</name>
    <dbReference type="NCBI Taxonomy" id="1388762"/>
    <lineage>
        <taxon>Bacteria</taxon>
        <taxon>Pseudomonadati</taxon>
        <taxon>Pseudomonadota</taxon>
        <taxon>Gammaproteobacteria</taxon>
        <taxon>Pseudomonadales</taxon>
        <taxon>Pseudomonadaceae</taxon>
        <taxon>Pseudomonas</taxon>
    </lineage>
</organism>
<evidence type="ECO:0000313" key="2">
    <source>
        <dbReference type="EMBL" id="ESW36623.1"/>
    </source>
</evidence>
<name>V7D4K0_9PSED</name>
<gene>
    <name evidence="2" type="ORF">O164_28300</name>
</gene>
<comment type="caution">
    <text evidence="2">The sequence shown here is derived from an EMBL/GenBank/DDBJ whole genome shotgun (WGS) entry which is preliminary data.</text>
</comment>
<dbReference type="RefSeq" id="WP_023663147.1">
    <property type="nucleotide sequence ID" value="NZ_AXUP01000512.1"/>
</dbReference>
<proteinExistence type="predicted"/>
<dbReference type="InterPro" id="IPR056110">
    <property type="entry name" value="DUF7693"/>
</dbReference>
<dbReference type="EMBL" id="AXUP01000512">
    <property type="protein sequence ID" value="ESW36623.1"/>
    <property type="molecule type" value="Genomic_DNA"/>
</dbReference>
<feature type="domain" description="DUF7693" evidence="1">
    <location>
        <begin position="14"/>
        <end position="108"/>
    </location>
</feature>
<sequence>MTEHNQQDVPSGALTARDVCQVLREAVFGRRTMTKIGSPSWEQAYACHFEVDIEGWRITIYNDCDELDYCERCVSPDGQRWDFDPGDRTDPVALLSTWEHQSLEHMLKALFRACLPSPAA</sequence>
<accession>V7D4K0</accession>
<evidence type="ECO:0000313" key="3">
    <source>
        <dbReference type="Proteomes" id="UP000018511"/>
    </source>
</evidence>
<dbReference type="AlphaFoldDB" id="V7D4K0"/>